<dbReference type="ESTHER" id="9bila-a0a085mja7">
    <property type="family name" value="Gliotactin"/>
</dbReference>
<dbReference type="InterPro" id="IPR011043">
    <property type="entry name" value="Gal_Oxase/kelch_b-propeller"/>
</dbReference>
<evidence type="ECO:0000256" key="4">
    <source>
        <dbReference type="ARBA" id="ARBA00022729"/>
    </source>
</evidence>
<dbReference type="SUPFAM" id="SSF53474">
    <property type="entry name" value="alpha/beta-Hydrolases"/>
    <property type="match status" value="1"/>
</dbReference>
<dbReference type="SUPFAM" id="SSF54695">
    <property type="entry name" value="POZ domain"/>
    <property type="match status" value="1"/>
</dbReference>
<dbReference type="InterPro" id="IPR000210">
    <property type="entry name" value="BTB/POZ_dom"/>
</dbReference>
<dbReference type="SMART" id="SM00225">
    <property type="entry name" value="BTB"/>
    <property type="match status" value="1"/>
</dbReference>
<dbReference type="Pfam" id="PF24681">
    <property type="entry name" value="Kelch_KLHDC2_KLHL20_DRC7"/>
    <property type="match status" value="1"/>
</dbReference>
<dbReference type="Pfam" id="PF01344">
    <property type="entry name" value="Kelch_1"/>
    <property type="match status" value="2"/>
</dbReference>
<organism evidence="9 10">
    <name type="scientific">Trichuris suis</name>
    <name type="common">pig whipworm</name>
    <dbReference type="NCBI Taxonomy" id="68888"/>
    <lineage>
        <taxon>Eukaryota</taxon>
        <taxon>Metazoa</taxon>
        <taxon>Ecdysozoa</taxon>
        <taxon>Nematoda</taxon>
        <taxon>Enoplea</taxon>
        <taxon>Dorylaimia</taxon>
        <taxon>Trichinellida</taxon>
        <taxon>Trichuridae</taxon>
        <taxon>Trichuris</taxon>
    </lineage>
</organism>
<keyword evidence="4 7" id="KW-0732">Signal</keyword>
<dbReference type="InterPro" id="IPR019819">
    <property type="entry name" value="Carboxylesterase_B_CS"/>
</dbReference>
<keyword evidence="10" id="KW-1185">Reference proteome</keyword>
<reference evidence="9 10" key="1">
    <citation type="journal article" date="2014" name="Nat. Genet.">
        <title>Genome and transcriptome of the porcine whipworm Trichuris suis.</title>
        <authorList>
            <person name="Jex A.R."/>
            <person name="Nejsum P."/>
            <person name="Schwarz E.M."/>
            <person name="Hu L."/>
            <person name="Young N.D."/>
            <person name="Hall R.S."/>
            <person name="Korhonen P.K."/>
            <person name="Liao S."/>
            <person name="Thamsborg S."/>
            <person name="Xia J."/>
            <person name="Xu P."/>
            <person name="Wang S."/>
            <person name="Scheerlinck J.P."/>
            <person name="Hofmann A."/>
            <person name="Sternberg P.W."/>
            <person name="Wang J."/>
            <person name="Gasser R.B."/>
        </authorList>
    </citation>
    <scope>NUCLEOTIDE SEQUENCE [LARGE SCALE GENOMIC DNA]</scope>
    <source>
        <strain evidence="9">DCEP-RM93M</strain>
    </source>
</reference>
<feature type="chain" id="PRO_5001795348" description="BTB domain-containing protein" evidence="7">
    <location>
        <begin position="21"/>
        <end position="1817"/>
    </location>
</feature>
<evidence type="ECO:0000313" key="9">
    <source>
        <dbReference type="EMBL" id="KFD57303.1"/>
    </source>
</evidence>
<dbReference type="Gene3D" id="1.25.40.420">
    <property type="match status" value="1"/>
</dbReference>
<dbReference type="InterPro" id="IPR025714">
    <property type="entry name" value="Methyltranfer_dom"/>
</dbReference>
<evidence type="ECO:0000256" key="2">
    <source>
        <dbReference type="ARBA" id="ARBA00005964"/>
    </source>
</evidence>
<protein>
    <recommendedName>
        <fullName evidence="8">BTB domain-containing protein</fullName>
    </recommendedName>
</protein>
<evidence type="ECO:0000256" key="7">
    <source>
        <dbReference type="SAM" id="SignalP"/>
    </source>
</evidence>
<dbReference type="Pfam" id="PF00135">
    <property type="entry name" value="COesterase"/>
    <property type="match status" value="1"/>
</dbReference>
<dbReference type="InterPro" id="IPR029063">
    <property type="entry name" value="SAM-dependent_MTases_sf"/>
</dbReference>
<name>A0A085MJA7_9BILA</name>
<evidence type="ECO:0000256" key="6">
    <source>
        <dbReference type="SAM" id="MobiDB-lite"/>
    </source>
</evidence>
<proteinExistence type="inferred from homology"/>
<comment type="pathway">
    <text evidence="1">tRNA modification; wybutosine-tRNA(Phe) biosynthesis.</text>
</comment>
<dbReference type="Gene3D" id="3.30.710.10">
    <property type="entry name" value="Potassium Channel Kv1.1, Chain A"/>
    <property type="match status" value="1"/>
</dbReference>
<dbReference type="InterPro" id="IPR011333">
    <property type="entry name" value="SKP1/BTB/POZ_sf"/>
</dbReference>
<dbReference type="PANTHER" id="PTHR43903">
    <property type="entry name" value="NEUROLIGIN"/>
    <property type="match status" value="1"/>
</dbReference>
<dbReference type="UniPathway" id="UPA00375"/>
<dbReference type="SMART" id="SM00612">
    <property type="entry name" value="Kelch"/>
    <property type="match status" value="5"/>
</dbReference>
<dbReference type="InterPro" id="IPR051093">
    <property type="entry name" value="Neuroligin/BSAL"/>
</dbReference>
<accession>A0A085MJA7</accession>
<evidence type="ECO:0000256" key="5">
    <source>
        <dbReference type="ARBA" id="ARBA00022737"/>
    </source>
</evidence>
<feature type="domain" description="BTB" evidence="8">
    <location>
        <begin position="1146"/>
        <end position="1246"/>
    </location>
</feature>
<dbReference type="Pfam" id="PF13679">
    <property type="entry name" value="Methyltransf_32"/>
    <property type="match status" value="1"/>
</dbReference>
<evidence type="ECO:0000259" key="8">
    <source>
        <dbReference type="PROSITE" id="PS50097"/>
    </source>
</evidence>
<sequence>MLYRFAAALLLWLQVSTVSALLETATGDHEARSNGNAKKAVPPVPQRDRFTLEPTPEVDLFDPFKEKTTQSPEPTPDQVVVNIQLGKIIGTKMVMPGLKWTPDRDPRDQIPIDQKTREPFPLSPSNDVTIFVFLGIPYARKPIGPLRFQKLFHFEGDTIYANKLRPSCPQDVDARPTLWFEEPYEHRIEEDCLYLNVYTPQVSRSVSTKYPVIVFFHGGGFQTGSSSDWPGHILATKGVVVVTANYRLGPLGFLSMGDHSTGNYGLMDQNLVLEWVQNYIYAFNGDFDRVTIVGHGAGAVSVGLHMLSPMSAGLFKAAAAMSGSDLSYHQVITNTMLAYNNTIKLGRHVGCTQTIVKDVWNCLLTRSPNDLVEGVEYNRYAFLPVVDGNFIPASPEILLQKGAVPSAVPYLTGINQNDGTEVLLSERDLARLHFLVDNKFVEYKIMDYVLKRNFTTNREAALDAIKYLYTFWPDVRDNDATRERFIHLASDAYYVSPVSKSAQMRSESGSIVYMYVNSYNFSTNPPNKERFLPIWMGACHECDLFLLFGFPWMPKELLPRHLRNVYWTDSDKNMSEVFMAMWKQFARSQNPNLPHENVWTNYGPRDHYYLKINTTRSLHKDYDWEHVAFWNVYLNQLSELYTTTFSPIEASIRKEHSPMESRTSESFYEIIDESETQVLLEKLINVTAQYSWLLNAFMVDFFVDELYSRIPRCWQQLYTTVRIEDVTFLLSSSTHASSTRVWPLSLLALRSFAFTHSLRRHPLVSADTLCPLAAGRSSVELSMNRLEHVSPKKIHQIRILGSLIGRFFERCNILVGGVAVDAGSGKGHLARLLREAYGLKVIAIDSNNEVVSRSRVIDLKRANKNLASDPPVVHLVQRLTKQGWLDSLSKSEPLALIGLHACGYLSEHLIREFIVSDRCKLLFSVGCCYMRLATQDQMWKPLSRRLQSIKATASFGYAALDCACHSNERLITKLADVNCRSSLIVHCYRAALEWVLVRRFNCSRRCRLYPVREAHLLNFADYAGKATRNLNLNLNYLELENDVTVTAGAPKSANLQINSKIVARILTSLNMWAKSGHDTSGLSLGSASSSVSMESTSSACSSLHDDVPGSNGMSFTADEGLVHITEKHGDEMVNWMNILRRSDQLCDVTLVVSNRQIRGHRILFATIGGIVSELLLSNQRGPISSTHDGMDENCYSAHWLSHAGTLPSFKMYTNERGLFLEFPTVDFECMEALVNFVYSGRLIVPKAKVSGLYDLACLLHCDSVARICAEYLCANLCIANCISTRKCANRFNDTLLASLVDQYIQDHFEAIIQESHEFSSLPHILVKIISDKGQTIDWKLFNEKYMGDKLLEWFQQRVRELPAHMEFRMDILSEKVKSSVIVTRWLALYSVQPLACYFDEEWNLHDCFEADDASSVGSCDLVQEFKRSTQKLYCSSNGEGNTANSNGWKNCQHAASNGGHYSNSSDWEEIEWKIVTLYKITDVTFTGIFLIKRQMAVITIELVSHENARPRTPSFLSTSQGNLAELGHVRLARMATPRCAGGVVVANDRLIVIGGYNRMECLTSVECYDSSKNQWNAVSSLLVKRSHLNASFCDGKVYAVGGMDGSSDLASVEQWDPSSYGSWKFVAPLPSGRSSMGVVTVGGCIYCIGGCDGRKILNECLKYNPSNDEWTTVASMNASRAEMACVAWKGRIFAIAGCDDWNKLYSVEYYSVEEDEWFDFSPLLTARRGCGAAVLNDKLYVVGGTDGVQSLDSVECVDLNSKDPVWRPVPAMNSRRANVRLVVFEDRLYAVGGFDGSMFLNSVEYFENGAKEWKKFK</sequence>
<dbReference type="Pfam" id="PF00651">
    <property type="entry name" value="BTB"/>
    <property type="match status" value="1"/>
</dbReference>
<dbReference type="PROSITE" id="PS00941">
    <property type="entry name" value="CARBOXYLESTERASE_B_2"/>
    <property type="match status" value="1"/>
</dbReference>
<feature type="signal peptide" evidence="7">
    <location>
        <begin position="1"/>
        <end position="20"/>
    </location>
</feature>
<dbReference type="EMBL" id="KL363189">
    <property type="protein sequence ID" value="KFD57303.1"/>
    <property type="molecule type" value="Genomic_DNA"/>
</dbReference>
<keyword evidence="3" id="KW-0880">Kelch repeat</keyword>
<dbReference type="PROSITE" id="PS50097">
    <property type="entry name" value="BTB"/>
    <property type="match status" value="1"/>
</dbReference>
<evidence type="ECO:0000256" key="1">
    <source>
        <dbReference type="ARBA" id="ARBA00004797"/>
    </source>
</evidence>
<feature type="region of interest" description="Disordered" evidence="6">
    <location>
        <begin position="28"/>
        <end position="49"/>
    </location>
</feature>
<comment type="similarity">
    <text evidence="2">Belongs to the type-B carboxylesterase/lipase family.</text>
</comment>
<evidence type="ECO:0000313" key="10">
    <source>
        <dbReference type="Proteomes" id="UP000030764"/>
    </source>
</evidence>
<dbReference type="Gene3D" id="2.120.10.80">
    <property type="entry name" value="Kelch-type beta propeller"/>
    <property type="match status" value="2"/>
</dbReference>
<dbReference type="InterPro" id="IPR002018">
    <property type="entry name" value="CarbesteraseB"/>
</dbReference>
<dbReference type="SUPFAM" id="SSF53335">
    <property type="entry name" value="S-adenosyl-L-methionine-dependent methyltransferases"/>
    <property type="match status" value="1"/>
</dbReference>
<keyword evidence="5" id="KW-0677">Repeat</keyword>
<dbReference type="Gene3D" id="3.40.50.1820">
    <property type="entry name" value="alpha/beta hydrolase"/>
    <property type="match status" value="1"/>
</dbReference>
<dbReference type="InterPro" id="IPR015915">
    <property type="entry name" value="Kelch-typ_b-propeller"/>
</dbReference>
<dbReference type="InterPro" id="IPR029058">
    <property type="entry name" value="AB_hydrolase_fold"/>
</dbReference>
<gene>
    <name evidence="9" type="ORF">M513_01814</name>
</gene>
<dbReference type="InterPro" id="IPR006652">
    <property type="entry name" value="Kelch_1"/>
</dbReference>
<dbReference type="Proteomes" id="UP000030764">
    <property type="component" value="Unassembled WGS sequence"/>
</dbReference>
<evidence type="ECO:0000256" key="3">
    <source>
        <dbReference type="ARBA" id="ARBA00022441"/>
    </source>
</evidence>
<dbReference type="SUPFAM" id="SSF50965">
    <property type="entry name" value="Galactose oxidase, central domain"/>
    <property type="match status" value="1"/>
</dbReference>